<accession>A0A4D6MR35</accession>
<gene>
    <name evidence="1" type="ORF">DEO72_LG8g1988</name>
</gene>
<sequence>MARWSWRDGAGAEIATTEVTTWLNRRAESIGTLNLGFRWSWRDKDRETEWRDGAGATARRSWCNGTTELARRRLLQRRLRHGLITERNRL</sequence>
<keyword evidence="2" id="KW-1185">Reference proteome</keyword>
<evidence type="ECO:0000313" key="1">
    <source>
        <dbReference type="EMBL" id="QCE03956.1"/>
    </source>
</evidence>
<name>A0A4D6MR35_VIGUN</name>
<dbReference type="AlphaFoldDB" id="A0A4D6MR35"/>
<evidence type="ECO:0000313" key="2">
    <source>
        <dbReference type="Proteomes" id="UP000501690"/>
    </source>
</evidence>
<protein>
    <submittedName>
        <fullName evidence="1">Uncharacterized protein</fullName>
    </submittedName>
</protein>
<reference evidence="1 2" key="1">
    <citation type="submission" date="2019-04" db="EMBL/GenBank/DDBJ databases">
        <title>An improved genome assembly and genetic linkage map for asparagus bean, Vigna unguiculata ssp. sesquipedialis.</title>
        <authorList>
            <person name="Xia Q."/>
            <person name="Zhang R."/>
            <person name="Dong Y."/>
        </authorList>
    </citation>
    <scope>NUCLEOTIDE SEQUENCE [LARGE SCALE GENOMIC DNA]</scope>
    <source>
        <tissue evidence="1">Leaf</tissue>
    </source>
</reference>
<dbReference type="EMBL" id="CP039352">
    <property type="protein sequence ID" value="QCE03956.1"/>
    <property type="molecule type" value="Genomic_DNA"/>
</dbReference>
<organism evidence="1 2">
    <name type="scientific">Vigna unguiculata</name>
    <name type="common">Cowpea</name>
    <dbReference type="NCBI Taxonomy" id="3917"/>
    <lineage>
        <taxon>Eukaryota</taxon>
        <taxon>Viridiplantae</taxon>
        <taxon>Streptophyta</taxon>
        <taxon>Embryophyta</taxon>
        <taxon>Tracheophyta</taxon>
        <taxon>Spermatophyta</taxon>
        <taxon>Magnoliopsida</taxon>
        <taxon>eudicotyledons</taxon>
        <taxon>Gunneridae</taxon>
        <taxon>Pentapetalae</taxon>
        <taxon>rosids</taxon>
        <taxon>fabids</taxon>
        <taxon>Fabales</taxon>
        <taxon>Fabaceae</taxon>
        <taxon>Papilionoideae</taxon>
        <taxon>50 kb inversion clade</taxon>
        <taxon>NPAAA clade</taxon>
        <taxon>indigoferoid/millettioid clade</taxon>
        <taxon>Phaseoleae</taxon>
        <taxon>Vigna</taxon>
    </lineage>
</organism>
<proteinExistence type="predicted"/>
<dbReference type="Proteomes" id="UP000501690">
    <property type="component" value="Linkage Group LG8"/>
</dbReference>